<name>A0A7U3YN78_DESPD</name>
<keyword evidence="1 2" id="KW-0597">Phosphoprotein</keyword>
<dbReference type="InterPro" id="IPR019734">
    <property type="entry name" value="TPR_rpt"/>
</dbReference>
<dbReference type="PROSITE" id="PS50110">
    <property type="entry name" value="RESPONSE_REGULATORY"/>
    <property type="match status" value="1"/>
</dbReference>
<reference evidence="5 6" key="1">
    <citation type="journal article" date="2011" name="Stand. Genomic Sci.">
        <title>Complete genome sequence of Desulfobulbus propionicus type strain (1pr3).</title>
        <authorList>
            <person name="Pagani I."/>
            <person name="Lapidus A."/>
            <person name="Nolan M."/>
            <person name="Lucas S."/>
            <person name="Hammon N."/>
            <person name="Deshpande S."/>
            <person name="Cheng J.F."/>
            <person name="Chertkov O."/>
            <person name="Davenport K."/>
            <person name="Tapia R."/>
            <person name="Han C."/>
            <person name="Goodwin L."/>
            <person name="Pitluck S."/>
            <person name="Liolios K."/>
            <person name="Mavromatis K."/>
            <person name="Ivanova N."/>
            <person name="Mikhailova N."/>
            <person name="Pati A."/>
            <person name="Chen A."/>
            <person name="Palaniappan K."/>
            <person name="Land M."/>
            <person name="Hauser L."/>
            <person name="Chang Y.J."/>
            <person name="Jeffries C.D."/>
            <person name="Detter J.C."/>
            <person name="Brambilla E."/>
            <person name="Kannan K.P."/>
            <person name="Djao O.D."/>
            <person name="Rohde M."/>
            <person name="Pukall R."/>
            <person name="Spring S."/>
            <person name="Goker M."/>
            <person name="Sikorski J."/>
            <person name="Woyke T."/>
            <person name="Bristow J."/>
            <person name="Eisen J.A."/>
            <person name="Markowitz V."/>
            <person name="Hugenholtz P."/>
            <person name="Kyrpides N.C."/>
            <person name="Klenk H.P."/>
        </authorList>
    </citation>
    <scope>NUCLEOTIDE SEQUENCE [LARGE SCALE GENOMIC DNA]</scope>
    <source>
        <strain evidence="6">ATCC 33891 / DSM 2032 / 1pr3</strain>
    </source>
</reference>
<evidence type="ECO:0000256" key="3">
    <source>
        <dbReference type="PROSITE-ProRule" id="PRU00339"/>
    </source>
</evidence>
<dbReference type="SMART" id="SM00448">
    <property type="entry name" value="REC"/>
    <property type="match status" value="1"/>
</dbReference>
<keyword evidence="6" id="KW-1185">Reference proteome</keyword>
<proteinExistence type="predicted"/>
<accession>A0A7U3YN78</accession>
<dbReference type="InterPro" id="IPR011006">
    <property type="entry name" value="CheY-like_superfamily"/>
</dbReference>
<dbReference type="PANTHER" id="PTHR44591">
    <property type="entry name" value="STRESS RESPONSE REGULATOR PROTEIN 1"/>
    <property type="match status" value="1"/>
</dbReference>
<dbReference type="RefSeq" id="WP_015725021.1">
    <property type="nucleotide sequence ID" value="NC_014972.1"/>
</dbReference>
<dbReference type="SUPFAM" id="SSF48452">
    <property type="entry name" value="TPR-like"/>
    <property type="match status" value="1"/>
</dbReference>
<evidence type="ECO:0000313" key="6">
    <source>
        <dbReference type="Proteomes" id="UP000006365"/>
    </source>
</evidence>
<dbReference type="Gene3D" id="1.25.40.10">
    <property type="entry name" value="Tetratricopeptide repeat domain"/>
    <property type="match status" value="1"/>
</dbReference>
<dbReference type="InterPro" id="IPR025497">
    <property type="entry name" value="PatA-like_N"/>
</dbReference>
<feature type="domain" description="Response regulatory" evidence="4">
    <location>
        <begin position="335"/>
        <end position="451"/>
    </location>
</feature>
<evidence type="ECO:0000256" key="2">
    <source>
        <dbReference type="PROSITE-ProRule" id="PRU00169"/>
    </source>
</evidence>
<dbReference type="KEGG" id="dpr:Despr_2343"/>
<keyword evidence="3" id="KW-0802">TPR repeat</keyword>
<dbReference type="SUPFAM" id="SSF52172">
    <property type="entry name" value="CheY-like"/>
    <property type="match status" value="1"/>
</dbReference>
<organism evidence="5 6">
    <name type="scientific">Desulfobulbus propionicus (strain ATCC 33891 / DSM 2032 / VKM B-1956 / 1pr3)</name>
    <dbReference type="NCBI Taxonomy" id="577650"/>
    <lineage>
        <taxon>Bacteria</taxon>
        <taxon>Pseudomonadati</taxon>
        <taxon>Thermodesulfobacteriota</taxon>
        <taxon>Desulfobulbia</taxon>
        <taxon>Desulfobulbales</taxon>
        <taxon>Desulfobulbaceae</taxon>
        <taxon>Desulfobulbus</taxon>
    </lineage>
</organism>
<feature type="modified residue" description="4-aspartylphosphate" evidence="2">
    <location>
        <position position="384"/>
    </location>
</feature>
<evidence type="ECO:0000256" key="1">
    <source>
        <dbReference type="ARBA" id="ARBA00022553"/>
    </source>
</evidence>
<feature type="repeat" description="TPR" evidence="3">
    <location>
        <begin position="256"/>
        <end position="289"/>
    </location>
</feature>
<dbReference type="InterPro" id="IPR001789">
    <property type="entry name" value="Sig_transdc_resp-reg_receiver"/>
</dbReference>
<dbReference type="Gene3D" id="3.40.50.2300">
    <property type="match status" value="1"/>
</dbReference>
<dbReference type="Proteomes" id="UP000006365">
    <property type="component" value="Chromosome"/>
</dbReference>
<dbReference type="PANTHER" id="PTHR44591:SF3">
    <property type="entry name" value="RESPONSE REGULATORY DOMAIN-CONTAINING PROTEIN"/>
    <property type="match status" value="1"/>
</dbReference>
<dbReference type="GO" id="GO:0000160">
    <property type="term" value="P:phosphorelay signal transduction system"/>
    <property type="evidence" value="ECO:0007669"/>
    <property type="project" value="InterPro"/>
</dbReference>
<dbReference type="PROSITE" id="PS50005">
    <property type="entry name" value="TPR"/>
    <property type="match status" value="1"/>
</dbReference>
<dbReference type="Pfam" id="PF00072">
    <property type="entry name" value="Response_reg"/>
    <property type="match status" value="1"/>
</dbReference>
<gene>
    <name evidence="5" type="ordered locus">Despr_2343</name>
</gene>
<dbReference type="EMBL" id="CP002364">
    <property type="protein sequence ID" value="ADW18484.1"/>
    <property type="molecule type" value="Genomic_DNA"/>
</dbReference>
<sequence>MAIMTKKIDGFSLDNILQIFSLEKKSQTLEIRKEDNNGLLDIHQGELINAQLDRLNGIDAAVEILTWEGVQVEILPLRQVERTITNTVINILLEVSKVKDERKSSFDQSGAGLLISAIEKAEMQQYKESHGDIVQYLKINKNNPEGWIWYSRIQGNVEIMRKALNMANGLDANNEMVKEELLKFNAVAAQLTEQVVRKCYFCWAPLNKNTTICPYCQGCLTISKGTLTQRSEGKIRYFDQARERYSRILKKFPRSLIALYCLGLLSVNTKKYQEALGYLDRAAKIAPEKLLFANQLKLLLDHLAWESSCDAWMEDNVQAAVAVAIEEPRVSTQKVILVVEDSSTTRKVIAITLSRQGYRVVEAADGLEALSKVSEERPDLIMLDVILPKMDGYKILSIIKGNKEFKDIPVIMLTSKDGFISKMKGKMAGSSAYLTKPFDPDKMIAEIKKHI</sequence>
<dbReference type="Pfam" id="PF14332">
    <property type="entry name" value="DUF4388"/>
    <property type="match status" value="1"/>
</dbReference>
<evidence type="ECO:0000259" key="4">
    <source>
        <dbReference type="PROSITE" id="PS50110"/>
    </source>
</evidence>
<dbReference type="InterPro" id="IPR050595">
    <property type="entry name" value="Bact_response_regulator"/>
</dbReference>
<evidence type="ECO:0000313" key="5">
    <source>
        <dbReference type="EMBL" id="ADW18484.1"/>
    </source>
</evidence>
<dbReference type="InterPro" id="IPR011990">
    <property type="entry name" value="TPR-like_helical_dom_sf"/>
</dbReference>
<protein>
    <submittedName>
        <fullName evidence="5">Response regulator receiver protein</fullName>
    </submittedName>
</protein>
<dbReference type="AlphaFoldDB" id="A0A7U3YN78"/>